<dbReference type="SUPFAM" id="SSF51905">
    <property type="entry name" value="FAD/NAD(P)-binding domain"/>
    <property type="match status" value="1"/>
</dbReference>
<keyword evidence="2 4" id="KW-0503">Monooxygenase</keyword>
<name>A0A1H8YNW9_9PSEU</name>
<evidence type="ECO:0000313" key="5">
    <source>
        <dbReference type="Proteomes" id="UP000198582"/>
    </source>
</evidence>
<dbReference type="STRING" id="394193.SAMN04489732_13320"/>
<proteinExistence type="predicted"/>
<dbReference type="AlphaFoldDB" id="A0A1H8YNW9"/>
<dbReference type="PANTHER" id="PTHR13789:SF309">
    <property type="entry name" value="PUTATIVE (AFU_ORTHOLOGUE AFUA_6G14510)-RELATED"/>
    <property type="match status" value="1"/>
</dbReference>
<evidence type="ECO:0000259" key="3">
    <source>
        <dbReference type="Pfam" id="PF01494"/>
    </source>
</evidence>
<feature type="domain" description="FAD-binding" evidence="3">
    <location>
        <begin position="3"/>
        <end position="326"/>
    </location>
</feature>
<dbReference type="EMBL" id="FOEF01000033">
    <property type="protein sequence ID" value="SEP53905.1"/>
    <property type="molecule type" value="Genomic_DNA"/>
</dbReference>
<accession>A0A1H8YNW9</accession>
<organism evidence="4 5">
    <name type="scientific">Amycolatopsis saalfeldensis</name>
    <dbReference type="NCBI Taxonomy" id="394193"/>
    <lineage>
        <taxon>Bacteria</taxon>
        <taxon>Bacillati</taxon>
        <taxon>Actinomycetota</taxon>
        <taxon>Actinomycetes</taxon>
        <taxon>Pseudonocardiales</taxon>
        <taxon>Pseudonocardiaceae</taxon>
        <taxon>Amycolatopsis</taxon>
    </lineage>
</organism>
<gene>
    <name evidence="4" type="ORF">SAMN04489732_13320</name>
</gene>
<dbReference type="RefSeq" id="WP_143086476.1">
    <property type="nucleotide sequence ID" value="NZ_FOEF01000033.1"/>
</dbReference>
<dbReference type="PRINTS" id="PR00420">
    <property type="entry name" value="RNGMNOXGNASE"/>
</dbReference>
<evidence type="ECO:0000256" key="1">
    <source>
        <dbReference type="ARBA" id="ARBA00023002"/>
    </source>
</evidence>
<dbReference type="InterPro" id="IPR036188">
    <property type="entry name" value="FAD/NAD-bd_sf"/>
</dbReference>
<reference evidence="4 5" key="1">
    <citation type="submission" date="2016-10" db="EMBL/GenBank/DDBJ databases">
        <authorList>
            <person name="de Groot N.N."/>
        </authorList>
    </citation>
    <scope>NUCLEOTIDE SEQUENCE [LARGE SCALE GENOMIC DNA]</scope>
    <source>
        <strain evidence="4 5">DSM 44993</strain>
    </source>
</reference>
<dbReference type="Proteomes" id="UP000198582">
    <property type="component" value="Unassembled WGS sequence"/>
</dbReference>
<dbReference type="OrthoDB" id="9782160at2"/>
<dbReference type="Pfam" id="PF01494">
    <property type="entry name" value="FAD_binding_3"/>
    <property type="match status" value="1"/>
</dbReference>
<keyword evidence="1" id="KW-0560">Oxidoreductase</keyword>
<keyword evidence="5" id="KW-1185">Reference proteome</keyword>
<evidence type="ECO:0000313" key="4">
    <source>
        <dbReference type="EMBL" id="SEP53905.1"/>
    </source>
</evidence>
<dbReference type="GO" id="GO:0004497">
    <property type="term" value="F:monooxygenase activity"/>
    <property type="evidence" value="ECO:0007669"/>
    <property type="project" value="UniProtKB-KW"/>
</dbReference>
<dbReference type="InterPro" id="IPR002938">
    <property type="entry name" value="FAD-bd"/>
</dbReference>
<evidence type="ECO:0000256" key="2">
    <source>
        <dbReference type="ARBA" id="ARBA00023033"/>
    </source>
</evidence>
<dbReference type="Gene3D" id="3.50.50.60">
    <property type="entry name" value="FAD/NAD(P)-binding domain"/>
    <property type="match status" value="1"/>
</dbReference>
<sequence length="359" mass="37791">MSTRILIVGAGLTGLALASGLRHRGVDPVVVEQAPIITEAGWAIGLGPRHLAALDRLGLTDRGHWPGYQAEKYLMFDARTGLIDKIVNDVPLMFNRSDLQSALLDGVSDLVRTGVRPSAMTDAGDVVEVEFDNGERGTFDAVIGADGINSWTRRRVLGGPDATYTGTSVVRFQAATPDPALTVTGLAAGGQDATLAYFLMDGGKKIHGVVFLHGAPGNRRDLGPARLADLFPGLSGPLTVLTDVMRTDPVSYFTDINQAVVETWARNRVAIAGDAAHAMSPVLGQGAGAGFEDAAMLAELLTTPRLPIPLALASYEKLRKPEAQSLQRLSHATSQALGTSTLPSQIFGQVADRPGGVRA</sequence>
<protein>
    <submittedName>
        <fullName evidence="4">6-hydroxynicotinate 3-monooxygenase</fullName>
    </submittedName>
</protein>
<dbReference type="GO" id="GO:0071949">
    <property type="term" value="F:FAD binding"/>
    <property type="evidence" value="ECO:0007669"/>
    <property type="project" value="InterPro"/>
</dbReference>
<dbReference type="InterPro" id="IPR050493">
    <property type="entry name" value="FAD-dep_Monooxygenase_BioMet"/>
</dbReference>
<dbReference type="PANTHER" id="PTHR13789">
    <property type="entry name" value="MONOOXYGENASE"/>
    <property type="match status" value="1"/>
</dbReference>